<dbReference type="GO" id="GO:0006614">
    <property type="term" value="P:SRP-dependent cotranslational protein targeting to membrane"/>
    <property type="evidence" value="ECO:0007669"/>
    <property type="project" value="InterPro"/>
</dbReference>
<dbReference type="Gene3D" id="1.20.120.140">
    <property type="entry name" value="Signal recognition particle SRP54, nucleotide-binding domain"/>
    <property type="match status" value="1"/>
</dbReference>
<keyword evidence="8 11" id="KW-0687">Ribonucleoprotein</keyword>
<dbReference type="InterPro" id="IPR036891">
    <property type="entry name" value="Signal_recog_part_SRP54_M_sf"/>
</dbReference>
<dbReference type="InterPro" id="IPR000897">
    <property type="entry name" value="SRP54_GTPase_dom"/>
</dbReference>
<keyword evidence="3 11" id="KW-0547">Nucleotide-binding</keyword>
<feature type="binding site" evidence="11">
    <location>
        <begin position="191"/>
        <end position="195"/>
    </location>
    <ligand>
        <name>GTP</name>
        <dbReference type="ChEBI" id="CHEBI:37565"/>
    </ligand>
</feature>
<dbReference type="InterPro" id="IPR004780">
    <property type="entry name" value="SRP"/>
</dbReference>
<evidence type="ECO:0000256" key="2">
    <source>
        <dbReference type="ARBA" id="ARBA00022490"/>
    </source>
</evidence>
<evidence type="ECO:0000256" key="5">
    <source>
        <dbReference type="ARBA" id="ARBA00022884"/>
    </source>
</evidence>
<dbReference type="Pfam" id="PF00448">
    <property type="entry name" value="SRP54"/>
    <property type="match status" value="1"/>
</dbReference>
<dbReference type="InterPro" id="IPR042101">
    <property type="entry name" value="SRP54_N_sf"/>
</dbReference>
<dbReference type="PANTHER" id="PTHR11564:SF5">
    <property type="entry name" value="SIGNAL RECOGNITION PARTICLE SUBUNIT SRP54"/>
    <property type="match status" value="1"/>
</dbReference>
<dbReference type="GO" id="GO:0008312">
    <property type="term" value="F:7S RNA binding"/>
    <property type="evidence" value="ECO:0007669"/>
    <property type="project" value="InterPro"/>
</dbReference>
<feature type="binding site" evidence="11">
    <location>
        <begin position="249"/>
        <end position="252"/>
    </location>
    <ligand>
        <name>GTP</name>
        <dbReference type="ChEBI" id="CHEBI:37565"/>
    </ligand>
</feature>
<evidence type="ECO:0000256" key="3">
    <source>
        <dbReference type="ARBA" id="ARBA00022741"/>
    </source>
</evidence>
<dbReference type="AlphaFoldDB" id="A0AA46Q4N7"/>
<dbReference type="SMART" id="SM00962">
    <property type="entry name" value="SRP54"/>
    <property type="match status" value="1"/>
</dbReference>
<evidence type="ECO:0000256" key="9">
    <source>
        <dbReference type="ARBA" id="ARBA00048027"/>
    </source>
</evidence>
<dbReference type="GO" id="GO:0003924">
    <property type="term" value="F:GTPase activity"/>
    <property type="evidence" value="ECO:0007669"/>
    <property type="project" value="UniProtKB-UniRule"/>
</dbReference>
<dbReference type="GO" id="GO:0048500">
    <property type="term" value="C:signal recognition particle"/>
    <property type="evidence" value="ECO:0007669"/>
    <property type="project" value="UniProtKB-UniRule"/>
</dbReference>
<dbReference type="FunFam" id="3.40.50.300:FF:000022">
    <property type="entry name" value="Signal recognition particle 54 kDa subunit"/>
    <property type="match status" value="1"/>
</dbReference>
<comment type="catalytic activity">
    <reaction evidence="9 11">
        <text>GTP + H2O = GDP + phosphate + H(+)</text>
        <dbReference type="Rhea" id="RHEA:19669"/>
        <dbReference type="ChEBI" id="CHEBI:15377"/>
        <dbReference type="ChEBI" id="CHEBI:15378"/>
        <dbReference type="ChEBI" id="CHEBI:37565"/>
        <dbReference type="ChEBI" id="CHEBI:43474"/>
        <dbReference type="ChEBI" id="CHEBI:58189"/>
        <dbReference type="EC" id="3.6.5.4"/>
    </reaction>
</comment>
<evidence type="ECO:0000256" key="1">
    <source>
        <dbReference type="ARBA" id="ARBA00005450"/>
    </source>
</evidence>
<dbReference type="HAMAP" id="MF_00306">
    <property type="entry name" value="SRP54"/>
    <property type="match status" value="1"/>
</dbReference>
<dbReference type="InterPro" id="IPR022941">
    <property type="entry name" value="SRP54"/>
</dbReference>
<dbReference type="SUPFAM" id="SSF47446">
    <property type="entry name" value="Signal peptide-binding domain"/>
    <property type="match status" value="1"/>
</dbReference>
<keyword evidence="5 11" id="KW-0694">RNA-binding</keyword>
<dbReference type="PROSITE" id="PS00300">
    <property type="entry name" value="SRP54"/>
    <property type="match status" value="1"/>
</dbReference>
<dbReference type="CDD" id="cd18539">
    <property type="entry name" value="SRP_G"/>
    <property type="match status" value="1"/>
</dbReference>
<name>A0AA46Q4N7_CYTFI</name>
<dbReference type="Pfam" id="PF02881">
    <property type="entry name" value="SRP54_N"/>
    <property type="match status" value="1"/>
</dbReference>
<gene>
    <name evidence="11 13" type="primary">ffh</name>
    <name evidence="13" type="ORF">OD459_05065</name>
</gene>
<dbReference type="SMART" id="SM00382">
    <property type="entry name" value="AAA"/>
    <property type="match status" value="1"/>
</dbReference>
<reference evidence="13" key="1">
    <citation type="submission" date="2022-10" db="EMBL/GenBank/DDBJ databases">
        <title>Mechanism of multi-heavy metal repair in Cytobacillus Firmus M7.</title>
        <authorList>
            <person name="Li X."/>
            <person name="Yu C."/>
        </authorList>
    </citation>
    <scope>NUCLEOTIDE SEQUENCE</scope>
    <source>
        <strain evidence="13">M7</strain>
    </source>
</reference>
<keyword evidence="7 11" id="KW-0733">Signal recognition particle</keyword>
<dbReference type="InterPro" id="IPR013822">
    <property type="entry name" value="Signal_recog_particl_SRP54_hlx"/>
</dbReference>
<comment type="domain">
    <text evidence="11">Composed of three domains: the N-terminal N domain, which is responsible for interactions with the ribosome, the central G domain, which binds GTP, and the C-terminal M domain, which binds the RNA and the signal sequence of the RNC.</text>
</comment>
<evidence type="ECO:0000256" key="11">
    <source>
        <dbReference type="HAMAP-Rule" id="MF_00306"/>
    </source>
</evidence>
<dbReference type="GO" id="GO:0005525">
    <property type="term" value="F:GTP binding"/>
    <property type="evidence" value="ECO:0007669"/>
    <property type="project" value="UniProtKB-UniRule"/>
</dbReference>
<keyword evidence="4 11" id="KW-0378">Hydrolase</keyword>
<dbReference type="PANTHER" id="PTHR11564">
    <property type="entry name" value="SIGNAL RECOGNITION PARTICLE 54K PROTEIN SRP54"/>
    <property type="match status" value="1"/>
</dbReference>
<comment type="subunit">
    <text evidence="11">Part of the signal recognition particle protein translocation system, which is composed of SRP and FtsY.</text>
</comment>
<dbReference type="Pfam" id="PF02978">
    <property type="entry name" value="SRP_SPB"/>
    <property type="match status" value="1"/>
</dbReference>
<dbReference type="NCBIfam" id="TIGR00959">
    <property type="entry name" value="ffh"/>
    <property type="match status" value="1"/>
</dbReference>
<evidence type="ECO:0000256" key="4">
    <source>
        <dbReference type="ARBA" id="ARBA00022801"/>
    </source>
</evidence>
<keyword evidence="6 11" id="KW-0342">GTP-binding</keyword>
<dbReference type="Gene3D" id="1.10.260.30">
    <property type="entry name" value="Signal recognition particle, SRP54 subunit, M-domain"/>
    <property type="match status" value="1"/>
</dbReference>
<evidence type="ECO:0000313" key="13">
    <source>
        <dbReference type="EMBL" id="UYG96404.1"/>
    </source>
</evidence>
<comment type="function">
    <text evidence="10">Involved in targeting and insertion of nascent membrane proteins into the cytoplasmic membrane. Binds to the hydrophobic signal sequence of the ribosome-nascent chain (RNC) as it emerges from the ribosomes. The SRP-RNC complex is then targeted to the cytoplasmic membrane where it interacts with the SRP receptor FtsY. Interaction with FtsY leads to the transfer of the RNC complex to the Sec translocase for insertion into the membrane, the hydrolysis of GTP by both Ffh and FtsY, and the dissociation of the SRP-FtsY complex into the individual components.</text>
</comment>
<dbReference type="InterPro" id="IPR003593">
    <property type="entry name" value="AAA+_ATPase"/>
</dbReference>
<evidence type="ECO:0000256" key="10">
    <source>
        <dbReference type="ARBA" id="ARBA00057471"/>
    </source>
</evidence>
<dbReference type="Gene3D" id="3.40.50.300">
    <property type="entry name" value="P-loop containing nucleotide triphosphate hydrolases"/>
    <property type="match status" value="1"/>
</dbReference>
<dbReference type="Proteomes" id="UP001163104">
    <property type="component" value="Chromosome"/>
</dbReference>
<evidence type="ECO:0000313" key="14">
    <source>
        <dbReference type="Proteomes" id="UP001163104"/>
    </source>
</evidence>
<evidence type="ECO:0000256" key="6">
    <source>
        <dbReference type="ARBA" id="ARBA00023134"/>
    </source>
</evidence>
<evidence type="ECO:0000259" key="12">
    <source>
        <dbReference type="PROSITE" id="PS00300"/>
    </source>
</evidence>
<evidence type="ECO:0000256" key="7">
    <source>
        <dbReference type="ARBA" id="ARBA00023135"/>
    </source>
</evidence>
<dbReference type="FunFam" id="1.20.120.140:FF:000001">
    <property type="entry name" value="Signal recognition particle GTPase"/>
    <property type="match status" value="1"/>
</dbReference>
<dbReference type="InterPro" id="IPR004125">
    <property type="entry name" value="Signal_recog_particle_SRP54_M"/>
</dbReference>
<keyword evidence="2 11" id="KW-0963">Cytoplasm</keyword>
<organism evidence="13 14">
    <name type="scientific">Cytobacillus firmus</name>
    <name type="common">Bacillus firmus</name>
    <dbReference type="NCBI Taxonomy" id="1399"/>
    <lineage>
        <taxon>Bacteria</taxon>
        <taxon>Bacillati</taxon>
        <taxon>Bacillota</taxon>
        <taxon>Bacilli</taxon>
        <taxon>Bacillales</taxon>
        <taxon>Bacillaceae</taxon>
        <taxon>Cytobacillus</taxon>
    </lineage>
</organism>
<comment type="similarity">
    <text evidence="1 11">Belongs to the GTP-binding SRP family. SRP54 subfamily.</text>
</comment>
<evidence type="ECO:0000256" key="8">
    <source>
        <dbReference type="ARBA" id="ARBA00023274"/>
    </source>
</evidence>
<dbReference type="SMART" id="SM00963">
    <property type="entry name" value="SRP54_N"/>
    <property type="match status" value="1"/>
</dbReference>
<proteinExistence type="inferred from homology"/>
<feature type="domain" description="SRP54-type proteins GTP-binding" evidence="12">
    <location>
        <begin position="270"/>
        <end position="283"/>
    </location>
</feature>
<dbReference type="SUPFAM" id="SSF52540">
    <property type="entry name" value="P-loop containing nucleoside triphosphate hydrolases"/>
    <property type="match status" value="1"/>
</dbReference>
<sequence length="450" mass="49922">MAFEGLADRLQNTIQKIRGKGKINEADVKEMMREVRLALLEADVNFKVVKEFVKKVSERAVGQEVLKSLTPGQQVIKVVKEELTELMGGEQSKIAVSNRPPTVIMMVGLQGAGKTTTTGKLANLLRKKYNRNPMLVAADIYRPAAIKQLETLGKQLNMPVFSLGDQVSPVEIAKQAIAKAKEDHNDYVLIDTAGRLHVDEALMDELKQIKELSNPDEIFLVVDAMTGQDAVNVAQSFNDLLGLTGVVLTKLDGDTRGGAALSIRSVTNTPIKFVGLGEKLDALEAFHPERMASRILGMGDVLSLIEKAQANVDEEKAKELEQKMRTASFTFDDFLDQLGQVRQMGPLDELLKMMPGANKIKGLNNMQIDEKQITHVEAIIKSMTKEEKTHPEIINSSRRKRIAKGSGRTVPEVNRLLKQFEDMKKMMKQMAGMQQKGKKKGGFKLPFNPF</sequence>
<protein>
    <recommendedName>
        <fullName evidence="11">Signal recognition particle protein</fullName>
        <ecNumber evidence="11">3.6.5.4</ecNumber>
    </recommendedName>
    <alternativeName>
        <fullName evidence="11">Fifty-four homolog</fullName>
    </alternativeName>
</protein>
<comment type="subcellular location">
    <subcellularLocation>
        <location evidence="11">Cytoplasm</location>
    </subcellularLocation>
    <text evidence="11">The SRP-RNC complex is targeted to the cytoplasmic membrane.</text>
</comment>
<dbReference type="InterPro" id="IPR027417">
    <property type="entry name" value="P-loop_NTPase"/>
</dbReference>
<dbReference type="EC" id="3.6.5.4" evidence="11"/>
<dbReference type="RefSeq" id="WP_035328920.1">
    <property type="nucleotide sequence ID" value="NZ_CANMEA010000001.1"/>
</dbReference>
<feature type="binding site" evidence="11">
    <location>
        <begin position="108"/>
        <end position="115"/>
    </location>
    <ligand>
        <name>GTP</name>
        <dbReference type="ChEBI" id="CHEBI:37565"/>
    </ligand>
</feature>
<accession>A0AA46Q4N7</accession>
<dbReference type="EMBL" id="CP107027">
    <property type="protein sequence ID" value="UYG96404.1"/>
    <property type="molecule type" value="Genomic_DNA"/>
</dbReference>